<evidence type="ECO:0000313" key="3">
    <source>
        <dbReference type="Proteomes" id="UP001139089"/>
    </source>
</evidence>
<feature type="domain" description="DUF6894" evidence="1">
    <location>
        <begin position="3"/>
        <end position="70"/>
    </location>
</feature>
<evidence type="ECO:0000259" key="1">
    <source>
        <dbReference type="Pfam" id="PF21834"/>
    </source>
</evidence>
<organism evidence="2 3">
    <name type="scientific">Rhizobium quercicola</name>
    <dbReference type="NCBI Taxonomy" id="2901226"/>
    <lineage>
        <taxon>Bacteria</taxon>
        <taxon>Pseudomonadati</taxon>
        <taxon>Pseudomonadota</taxon>
        <taxon>Alphaproteobacteria</taxon>
        <taxon>Hyphomicrobiales</taxon>
        <taxon>Rhizobiaceae</taxon>
        <taxon>Rhizobium/Agrobacterium group</taxon>
        <taxon>Rhizobium</taxon>
    </lineage>
</organism>
<accession>A0A9X1NT69</accession>
<reference evidence="2" key="1">
    <citation type="submission" date="2021-12" db="EMBL/GenBank/DDBJ databases">
        <authorList>
            <person name="Li Y."/>
        </authorList>
    </citation>
    <scope>NUCLEOTIDE SEQUENCE</scope>
    <source>
        <strain evidence="2">DKSPLA3</strain>
    </source>
</reference>
<dbReference type="Proteomes" id="UP001139089">
    <property type="component" value="Unassembled WGS sequence"/>
</dbReference>
<name>A0A9X1NT69_9HYPH</name>
<dbReference type="AlphaFoldDB" id="A0A9X1NT69"/>
<evidence type="ECO:0000313" key="2">
    <source>
        <dbReference type="EMBL" id="MCD7109973.1"/>
    </source>
</evidence>
<keyword evidence="3" id="KW-1185">Reference proteome</keyword>
<gene>
    <name evidence="2" type="ORF">LRX75_13085</name>
</gene>
<dbReference type="RefSeq" id="WP_231814999.1">
    <property type="nucleotide sequence ID" value="NZ_JAJOZR010000007.1"/>
</dbReference>
<dbReference type="Pfam" id="PF21834">
    <property type="entry name" value="DUF6894"/>
    <property type="match status" value="1"/>
</dbReference>
<comment type="caution">
    <text evidence="2">The sequence shown here is derived from an EMBL/GenBank/DDBJ whole genome shotgun (WGS) entry which is preliminary data.</text>
</comment>
<proteinExistence type="predicted"/>
<dbReference type="InterPro" id="IPR054189">
    <property type="entry name" value="DUF6894"/>
</dbReference>
<sequence length="78" mass="8727">MPLFYFNLIDHEGFSRGEEAYAFTDVAAALAEAEIVLAEMALDGLPREPDSRIEVEVLDGDRVLVAKVSLELRRQVFT</sequence>
<protein>
    <recommendedName>
        <fullName evidence="1">DUF6894 domain-containing protein</fullName>
    </recommendedName>
</protein>
<dbReference type="EMBL" id="JAJOZR010000007">
    <property type="protein sequence ID" value="MCD7109973.1"/>
    <property type="molecule type" value="Genomic_DNA"/>
</dbReference>